<dbReference type="PANTHER" id="PTHR40398">
    <property type="entry name" value="PTS SYSTEM GLUCITOL/SORBITOL-SPECIFIC EIIA COMPONENT"/>
    <property type="match status" value="1"/>
</dbReference>
<reference evidence="2 3" key="1">
    <citation type="submission" date="2016-10" db="EMBL/GenBank/DDBJ databases">
        <authorList>
            <person name="de Groot N.N."/>
        </authorList>
    </citation>
    <scope>NUCLEOTIDE SEQUENCE [LARGE SCALE GENOMIC DNA]</scope>
    <source>
        <strain evidence="2 3">DSM 15695</strain>
    </source>
</reference>
<keyword evidence="3" id="KW-1185">Reference proteome</keyword>
<proteinExistence type="predicted"/>
<sequence length="120" mass="13648">MYQTEIVNIGEMVEEFKSQNLIILFGPKATPELKEISVMHDMEVKPNKNLLKVGGKIIINDKKYQINFVGDVANENFYELGHVSIYFNENKEDEILPGAISVSPTELPKFNIGDKIVFED</sequence>
<dbReference type="Proteomes" id="UP000198833">
    <property type="component" value="Unassembled WGS sequence"/>
</dbReference>
<name>A0A1H9F570_9LACT</name>
<gene>
    <name evidence="2" type="ORF">SAMN04488558_10862</name>
</gene>
<dbReference type="GO" id="GO:0008982">
    <property type="term" value="F:protein-N(PI)-phosphohistidine-sugar phosphotransferase activity"/>
    <property type="evidence" value="ECO:0007669"/>
    <property type="project" value="InterPro"/>
</dbReference>
<evidence type="ECO:0000313" key="2">
    <source>
        <dbReference type="EMBL" id="SEQ32573.1"/>
    </source>
</evidence>
<dbReference type="GO" id="GO:0016301">
    <property type="term" value="F:kinase activity"/>
    <property type="evidence" value="ECO:0007669"/>
    <property type="project" value="TreeGrafter"/>
</dbReference>
<dbReference type="InterPro" id="IPR036665">
    <property type="entry name" value="PTS_IIA_glucitol/sorbitol_sf"/>
</dbReference>
<dbReference type="SUPFAM" id="SSF141530">
    <property type="entry name" value="PTSIIA/GutA-like"/>
    <property type="match status" value="1"/>
</dbReference>
<dbReference type="GO" id="GO:0009401">
    <property type="term" value="P:phosphoenolpyruvate-dependent sugar phosphotransferase system"/>
    <property type="evidence" value="ECO:0007669"/>
    <property type="project" value="InterPro"/>
</dbReference>
<dbReference type="OrthoDB" id="7065254at2"/>
<dbReference type="GO" id="GO:0005737">
    <property type="term" value="C:cytoplasm"/>
    <property type="evidence" value="ECO:0007669"/>
    <property type="project" value="InterPro"/>
</dbReference>
<dbReference type="Pfam" id="PF03829">
    <property type="entry name" value="PTSIIA_gutA"/>
    <property type="match status" value="1"/>
</dbReference>
<dbReference type="InterPro" id="IPR004716">
    <property type="entry name" value="PTS_IIA_glucitol/sorbitol-sp"/>
</dbReference>
<dbReference type="AlphaFoldDB" id="A0A1H9F570"/>
<dbReference type="PROSITE" id="PS51097">
    <property type="entry name" value="PTS_EIIA_TYPE_5"/>
    <property type="match status" value="1"/>
</dbReference>
<protein>
    <submittedName>
        <fullName evidence="2">PTS system, glucitol/sorbitol-specific IIA component</fullName>
    </submittedName>
</protein>
<feature type="modified residue" description="Phosphohistidine; by HPr" evidence="1">
    <location>
        <position position="40"/>
    </location>
</feature>
<dbReference type="EMBL" id="FOEN01000008">
    <property type="protein sequence ID" value="SEQ32573.1"/>
    <property type="molecule type" value="Genomic_DNA"/>
</dbReference>
<accession>A0A1H9F570</accession>
<dbReference type="Gene3D" id="2.40.33.40">
    <property type="entry name" value="Phosphotransferase system, glucitol/sorbitol-specific IIA component"/>
    <property type="match status" value="1"/>
</dbReference>
<organism evidence="2 3">
    <name type="scientific">Ignavigranum ruoffiae</name>
    <dbReference type="NCBI Taxonomy" id="89093"/>
    <lineage>
        <taxon>Bacteria</taxon>
        <taxon>Bacillati</taxon>
        <taxon>Bacillota</taxon>
        <taxon>Bacilli</taxon>
        <taxon>Lactobacillales</taxon>
        <taxon>Aerococcaceae</taxon>
        <taxon>Ignavigranum</taxon>
    </lineage>
</organism>
<evidence type="ECO:0000256" key="1">
    <source>
        <dbReference type="PROSITE-ProRule" id="PRU00420"/>
    </source>
</evidence>
<dbReference type="STRING" id="89093.SAMN04488558_10862"/>
<dbReference type="RefSeq" id="WP_092572230.1">
    <property type="nucleotide sequence ID" value="NZ_FOEN01000008.1"/>
</dbReference>
<dbReference type="PANTHER" id="PTHR40398:SF1">
    <property type="entry name" value="PTS SYSTEM GLUCITOL_SORBITOL-SPECIFIC EIIA COMPONENT"/>
    <property type="match status" value="1"/>
</dbReference>
<evidence type="ECO:0000313" key="3">
    <source>
        <dbReference type="Proteomes" id="UP000198833"/>
    </source>
</evidence>